<reference evidence="4 5" key="1">
    <citation type="submission" date="2016-10" db="EMBL/GenBank/DDBJ databases">
        <authorList>
            <person name="de Groot N.N."/>
        </authorList>
    </citation>
    <scope>NUCLEOTIDE SEQUENCE [LARGE SCALE GENOMIC DNA]</scope>
    <source>
        <strain evidence="4 5">DSM 19033</strain>
    </source>
</reference>
<evidence type="ECO:0000259" key="2">
    <source>
        <dbReference type="Pfam" id="PF00534"/>
    </source>
</evidence>
<protein>
    <submittedName>
        <fullName evidence="4">Glycosyltransferase involved in cell wall bisynthesis</fullName>
    </submittedName>
</protein>
<evidence type="ECO:0000259" key="3">
    <source>
        <dbReference type="Pfam" id="PF13439"/>
    </source>
</evidence>
<dbReference type="Pfam" id="PF13439">
    <property type="entry name" value="Glyco_transf_4"/>
    <property type="match status" value="1"/>
</dbReference>
<feature type="domain" description="Glycosyltransferase subfamily 4-like N-terminal" evidence="3">
    <location>
        <begin position="16"/>
        <end position="176"/>
    </location>
</feature>
<proteinExistence type="predicted"/>
<dbReference type="EMBL" id="FNRA01000011">
    <property type="protein sequence ID" value="SEB12912.1"/>
    <property type="molecule type" value="Genomic_DNA"/>
</dbReference>
<dbReference type="PANTHER" id="PTHR46401">
    <property type="entry name" value="GLYCOSYLTRANSFERASE WBBK-RELATED"/>
    <property type="match status" value="1"/>
</dbReference>
<dbReference type="STRING" id="425514.SAMN05443550_111111"/>
<dbReference type="Proteomes" id="UP000198850">
    <property type="component" value="Unassembled WGS sequence"/>
</dbReference>
<dbReference type="GO" id="GO:0016757">
    <property type="term" value="F:glycosyltransferase activity"/>
    <property type="evidence" value="ECO:0007669"/>
    <property type="project" value="InterPro"/>
</dbReference>
<dbReference type="SUPFAM" id="SSF53756">
    <property type="entry name" value="UDP-Glycosyltransferase/glycogen phosphorylase"/>
    <property type="match status" value="1"/>
</dbReference>
<keyword evidence="5" id="KW-1185">Reference proteome</keyword>
<keyword evidence="1 4" id="KW-0808">Transferase</keyword>
<dbReference type="InterPro" id="IPR028098">
    <property type="entry name" value="Glyco_trans_4-like_N"/>
</dbReference>
<organism evidence="4 5">
    <name type="scientific">Pedobacter hartonius</name>
    <dbReference type="NCBI Taxonomy" id="425514"/>
    <lineage>
        <taxon>Bacteria</taxon>
        <taxon>Pseudomonadati</taxon>
        <taxon>Bacteroidota</taxon>
        <taxon>Sphingobacteriia</taxon>
        <taxon>Sphingobacteriales</taxon>
        <taxon>Sphingobacteriaceae</taxon>
        <taxon>Pedobacter</taxon>
    </lineage>
</organism>
<evidence type="ECO:0000256" key="1">
    <source>
        <dbReference type="ARBA" id="ARBA00022679"/>
    </source>
</evidence>
<accession>A0A1H4GW83</accession>
<evidence type="ECO:0000313" key="4">
    <source>
        <dbReference type="EMBL" id="SEB12912.1"/>
    </source>
</evidence>
<dbReference type="Pfam" id="PF00534">
    <property type="entry name" value="Glycos_transf_1"/>
    <property type="match status" value="1"/>
</dbReference>
<name>A0A1H4GW83_9SPHI</name>
<dbReference type="GO" id="GO:0009103">
    <property type="term" value="P:lipopolysaccharide biosynthetic process"/>
    <property type="evidence" value="ECO:0007669"/>
    <property type="project" value="TreeGrafter"/>
</dbReference>
<dbReference type="OrthoDB" id="9801609at2"/>
<dbReference type="Gene3D" id="3.40.50.2000">
    <property type="entry name" value="Glycogen Phosphorylase B"/>
    <property type="match status" value="2"/>
</dbReference>
<sequence>MNIGFDGKRAANNLTGLGNYSRSLILQLSEFFHQNQYFVYTPKVKSAKQISSLFEKENIHPRLPKWGQPGFWWRSVGLRSQLQKDDIAIYHGLSNEIPFGMHSGRPKTVVTIHDLIFLRLPRNYKYIDRTIYNFKSKYACKYADLIIAISEQTRRDIIELYQADPAKIEVVYQTCDDSFKELLPADFKETIRKKYRLPEKYILNVGTIEPRKNLLLIVRALVNVPQHVKLIVVGKKQAYATQVMAEIERLGLNERVTFLKDIPFSDLPAIYQLASVFVYPSFYEGFGIPVIEALYGGVPVIAATGSCLEEAGGPNSLYVDPDNASALTIAVNTVLKSPELAAHMREKGLAYVQRFNTQPLALQLMKCYEQLAKDQITKII</sequence>
<dbReference type="AlphaFoldDB" id="A0A1H4GW83"/>
<evidence type="ECO:0000313" key="5">
    <source>
        <dbReference type="Proteomes" id="UP000198850"/>
    </source>
</evidence>
<dbReference type="PANTHER" id="PTHR46401:SF2">
    <property type="entry name" value="GLYCOSYLTRANSFERASE WBBK-RELATED"/>
    <property type="match status" value="1"/>
</dbReference>
<dbReference type="RefSeq" id="WP_090559112.1">
    <property type="nucleotide sequence ID" value="NZ_FNRA01000011.1"/>
</dbReference>
<dbReference type="CDD" id="cd03809">
    <property type="entry name" value="GT4_MtfB-like"/>
    <property type="match status" value="1"/>
</dbReference>
<dbReference type="InterPro" id="IPR001296">
    <property type="entry name" value="Glyco_trans_1"/>
</dbReference>
<feature type="domain" description="Glycosyl transferase family 1" evidence="2">
    <location>
        <begin position="188"/>
        <end position="348"/>
    </location>
</feature>
<gene>
    <name evidence="4" type="ORF">SAMN05443550_111111</name>
</gene>